<dbReference type="Proteomes" id="UP000887013">
    <property type="component" value="Unassembled WGS sequence"/>
</dbReference>
<sequence>MKCFSSGVFYVSGKRELFFEIFVLLYAVLVNLIEIMERNNGTDDENTFLVDDELHSDTDTEISSNYLDYSSDDSCMKNLAILETDDKDVDNLHTLSTQKDKSSNLNETQNEISSLLWKDTQRVVEYEADFEAPENYRKSYLELVSSWRVFRGIMLRN</sequence>
<dbReference type="AlphaFoldDB" id="A0A8X6P571"/>
<proteinExistence type="predicted"/>
<dbReference type="EMBL" id="BMAW01016833">
    <property type="protein sequence ID" value="GFT51027.1"/>
    <property type="molecule type" value="Genomic_DNA"/>
</dbReference>
<comment type="caution">
    <text evidence="2">The sequence shown here is derived from an EMBL/GenBank/DDBJ whole genome shotgun (WGS) entry which is preliminary data.</text>
</comment>
<organism evidence="2 3">
    <name type="scientific">Nephila pilipes</name>
    <name type="common">Giant wood spider</name>
    <name type="synonym">Nephila maculata</name>
    <dbReference type="NCBI Taxonomy" id="299642"/>
    <lineage>
        <taxon>Eukaryota</taxon>
        <taxon>Metazoa</taxon>
        <taxon>Ecdysozoa</taxon>
        <taxon>Arthropoda</taxon>
        <taxon>Chelicerata</taxon>
        <taxon>Arachnida</taxon>
        <taxon>Araneae</taxon>
        <taxon>Araneomorphae</taxon>
        <taxon>Entelegynae</taxon>
        <taxon>Araneoidea</taxon>
        <taxon>Nephilidae</taxon>
        <taxon>Nephila</taxon>
    </lineage>
</organism>
<protein>
    <submittedName>
        <fullName evidence="2">Uncharacterized protein</fullName>
    </submittedName>
</protein>
<keyword evidence="3" id="KW-1185">Reference proteome</keyword>
<evidence type="ECO:0000313" key="1">
    <source>
        <dbReference type="EMBL" id="GFS58234.1"/>
    </source>
</evidence>
<evidence type="ECO:0000313" key="2">
    <source>
        <dbReference type="EMBL" id="GFT51027.1"/>
    </source>
</evidence>
<evidence type="ECO:0000313" key="3">
    <source>
        <dbReference type="Proteomes" id="UP000887013"/>
    </source>
</evidence>
<dbReference type="EMBL" id="BMAW01093027">
    <property type="protein sequence ID" value="GFS58234.1"/>
    <property type="molecule type" value="Genomic_DNA"/>
</dbReference>
<name>A0A8X6P571_NEPPI</name>
<accession>A0A8X6P571</accession>
<gene>
    <name evidence="2" type="primary">AVEN_127388_1</name>
    <name evidence="1" type="ORF">NPIL_133311</name>
    <name evidence="2" type="ORF">NPIL_525621</name>
</gene>
<reference evidence="2" key="1">
    <citation type="submission" date="2020-08" db="EMBL/GenBank/DDBJ databases">
        <title>Multicomponent nature underlies the extraordinary mechanical properties of spider dragline silk.</title>
        <authorList>
            <person name="Kono N."/>
            <person name="Nakamura H."/>
            <person name="Mori M."/>
            <person name="Yoshida Y."/>
            <person name="Ohtoshi R."/>
            <person name="Malay A.D."/>
            <person name="Moran D.A.P."/>
            <person name="Tomita M."/>
            <person name="Numata K."/>
            <person name="Arakawa K."/>
        </authorList>
    </citation>
    <scope>NUCLEOTIDE SEQUENCE</scope>
</reference>